<dbReference type="OrthoDB" id="513661at2"/>
<keyword evidence="4" id="KW-0472">Membrane</keyword>
<accession>A0A2K9NQG8</accession>
<dbReference type="InterPro" id="IPR023352">
    <property type="entry name" value="MAPEG-like_dom_sf"/>
</dbReference>
<dbReference type="RefSeq" id="WP_102243069.1">
    <property type="nucleotide sequence ID" value="NZ_CP025704.1"/>
</dbReference>
<keyword evidence="3" id="KW-1133">Transmembrane helix</keyword>
<dbReference type="PANTHER" id="PTHR35371">
    <property type="entry name" value="INNER MEMBRANE PROTEIN"/>
    <property type="match status" value="1"/>
</dbReference>
<evidence type="ECO:0000313" key="5">
    <source>
        <dbReference type="EMBL" id="AUN97776.1"/>
    </source>
</evidence>
<proteinExistence type="predicted"/>
<comment type="subcellular location">
    <subcellularLocation>
        <location evidence="1">Membrane</location>
    </subcellularLocation>
</comment>
<evidence type="ECO:0000313" key="6">
    <source>
        <dbReference type="Proteomes" id="UP000235584"/>
    </source>
</evidence>
<dbReference type="SUPFAM" id="SSF161084">
    <property type="entry name" value="MAPEG domain-like"/>
    <property type="match status" value="1"/>
</dbReference>
<evidence type="ECO:0000256" key="1">
    <source>
        <dbReference type="ARBA" id="ARBA00004370"/>
    </source>
</evidence>
<dbReference type="KEGG" id="bsto:C0V70_06550"/>
<name>A0A2K9NQG8_BACTC</name>
<organism evidence="5 6">
    <name type="scientific">Bacteriovorax stolpii</name>
    <name type="common">Bdellovibrio stolpii</name>
    <dbReference type="NCBI Taxonomy" id="960"/>
    <lineage>
        <taxon>Bacteria</taxon>
        <taxon>Pseudomonadati</taxon>
        <taxon>Bdellovibrionota</taxon>
        <taxon>Bacteriovoracia</taxon>
        <taxon>Bacteriovoracales</taxon>
        <taxon>Bacteriovoracaceae</taxon>
        <taxon>Bacteriovorax</taxon>
    </lineage>
</organism>
<dbReference type="Proteomes" id="UP000235584">
    <property type="component" value="Chromosome"/>
</dbReference>
<dbReference type="InterPro" id="IPR001129">
    <property type="entry name" value="Membr-assoc_MAPEG"/>
</dbReference>
<dbReference type="EMBL" id="CP025704">
    <property type="protein sequence ID" value="AUN97776.1"/>
    <property type="molecule type" value="Genomic_DNA"/>
</dbReference>
<gene>
    <name evidence="5" type="ORF">C0V70_06550</name>
</gene>
<dbReference type="Pfam" id="PF01124">
    <property type="entry name" value="MAPEG"/>
    <property type="match status" value="1"/>
</dbReference>
<dbReference type="PANTHER" id="PTHR35371:SF1">
    <property type="entry name" value="BLR7753 PROTEIN"/>
    <property type="match status" value="1"/>
</dbReference>
<dbReference type="Gene3D" id="1.20.120.550">
    <property type="entry name" value="Membrane associated eicosanoid/glutathione metabolism-like domain"/>
    <property type="match status" value="1"/>
</dbReference>
<evidence type="ECO:0000256" key="4">
    <source>
        <dbReference type="ARBA" id="ARBA00023136"/>
    </source>
</evidence>
<reference evidence="5 6" key="1">
    <citation type="submission" date="2018-01" db="EMBL/GenBank/DDBJ databases">
        <title>Complete genome sequence of Bacteriovorax stolpii DSM12778.</title>
        <authorList>
            <person name="Tang B."/>
            <person name="Chang J."/>
        </authorList>
    </citation>
    <scope>NUCLEOTIDE SEQUENCE [LARGE SCALE GENOMIC DNA]</scope>
    <source>
        <strain evidence="5 6">DSM 12778</strain>
    </source>
</reference>
<sequence>MVLSSEMKMLFYSCILGIIQLLLAAAMTTKERGLQWNLSSRDNPIPPLSGIAGRLDRAFKNFMETFPFFIATTLIVQVTGMANATTTLGAQLYFWARLIYVPFYAFGIIGARTLIWVVSLVGLLMIFSALL</sequence>
<evidence type="ECO:0000256" key="3">
    <source>
        <dbReference type="ARBA" id="ARBA00022989"/>
    </source>
</evidence>
<keyword evidence="6" id="KW-1185">Reference proteome</keyword>
<keyword evidence="2" id="KW-0812">Transmembrane</keyword>
<dbReference type="AlphaFoldDB" id="A0A2K9NQG8"/>
<protein>
    <submittedName>
        <fullName evidence="5">Uncharacterized protein</fullName>
    </submittedName>
</protein>
<evidence type="ECO:0000256" key="2">
    <source>
        <dbReference type="ARBA" id="ARBA00022692"/>
    </source>
</evidence>
<dbReference type="GO" id="GO:0016020">
    <property type="term" value="C:membrane"/>
    <property type="evidence" value="ECO:0007669"/>
    <property type="project" value="UniProtKB-SubCell"/>
</dbReference>